<dbReference type="Proteomes" id="UP001189429">
    <property type="component" value="Unassembled WGS sequence"/>
</dbReference>
<evidence type="ECO:0000256" key="1">
    <source>
        <dbReference type="SAM" id="MobiDB-lite"/>
    </source>
</evidence>
<dbReference type="EMBL" id="CAUYUJ010000708">
    <property type="protein sequence ID" value="CAK0792079.1"/>
    <property type="molecule type" value="Genomic_DNA"/>
</dbReference>
<keyword evidence="4" id="KW-1185">Reference proteome</keyword>
<keyword evidence="2" id="KW-0812">Transmembrane</keyword>
<evidence type="ECO:0000313" key="4">
    <source>
        <dbReference type="Proteomes" id="UP001189429"/>
    </source>
</evidence>
<feature type="transmembrane region" description="Helical" evidence="2">
    <location>
        <begin position="403"/>
        <end position="424"/>
    </location>
</feature>
<feature type="region of interest" description="Disordered" evidence="1">
    <location>
        <begin position="1"/>
        <end position="32"/>
    </location>
</feature>
<organism evidence="3 4">
    <name type="scientific">Prorocentrum cordatum</name>
    <dbReference type="NCBI Taxonomy" id="2364126"/>
    <lineage>
        <taxon>Eukaryota</taxon>
        <taxon>Sar</taxon>
        <taxon>Alveolata</taxon>
        <taxon>Dinophyceae</taxon>
        <taxon>Prorocentrales</taxon>
        <taxon>Prorocentraceae</taxon>
        <taxon>Prorocentrum</taxon>
    </lineage>
</organism>
<comment type="caution">
    <text evidence="3">The sequence shown here is derived from an EMBL/GenBank/DDBJ whole genome shotgun (WGS) entry which is preliminary data.</text>
</comment>
<evidence type="ECO:0000313" key="3">
    <source>
        <dbReference type="EMBL" id="CAK0792079.1"/>
    </source>
</evidence>
<name>A0ABN9PIU7_9DINO</name>
<gene>
    <name evidence="3" type="ORF">PCOR1329_LOCUS2792</name>
</gene>
<feature type="region of interest" description="Disordered" evidence="1">
    <location>
        <begin position="145"/>
        <end position="184"/>
    </location>
</feature>
<keyword evidence="2" id="KW-0472">Membrane</keyword>
<protein>
    <submittedName>
        <fullName evidence="3">Uncharacterized protein</fullName>
    </submittedName>
</protein>
<feature type="non-terminal residue" evidence="3">
    <location>
        <position position="1"/>
    </location>
</feature>
<proteinExistence type="predicted"/>
<sequence length="433" mass="46220">AAPGRGGGGPQGPTGAPRPAARLRGRMHTPPPELSLGLGFHLLLDRLAAEHDREVEGLRAENARLAAACERGGRASSKALSTSAAALSPASWAAPPSLAGDDGLKLQEGLLRAEEEIRRLRSALAEALGVPPDDAAVAEAARGPLLPGQLEEPPPLLPSQPAVGALGTRPQADGDRSPREASVPQQAVAVLSVPDVPLGQSLRASGISCMGAAGLMVDANIRKLHGEEKIKHLGRFVELLQMDPAEENHTFQIEQLQTVLVERRYGITVERLQSVVAEMMRVGAGRDRARSILARGKSRSRSGLFWQATRDSVLKPDSSSPERGEPSACTKGVDLLTFVEVVVDPDLPTRVGASFRHDVTRIRQLLLQSDIDEIIRKVTRVRKNRASDYASEPEDGGMDTDLILFRLNVLVSVTVLLSVLFLGVSMDYEPSSG</sequence>
<feature type="non-terminal residue" evidence="3">
    <location>
        <position position="433"/>
    </location>
</feature>
<feature type="compositionally biased region" description="Gly residues" evidence="1">
    <location>
        <begin position="1"/>
        <end position="12"/>
    </location>
</feature>
<reference evidence="3" key="1">
    <citation type="submission" date="2023-10" db="EMBL/GenBank/DDBJ databases">
        <authorList>
            <person name="Chen Y."/>
            <person name="Shah S."/>
            <person name="Dougan E. K."/>
            <person name="Thang M."/>
            <person name="Chan C."/>
        </authorList>
    </citation>
    <scope>NUCLEOTIDE SEQUENCE [LARGE SCALE GENOMIC DNA]</scope>
</reference>
<evidence type="ECO:0000256" key="2">
    <source>
        <dbReference type="SAM" id="Phobius"/>
    </source>
</evidence>
<accession>A0ABN9PIU7</accession>
<keyword evidence="2" id="KW-1133">Transmembrane helix</keyword>